<comment type="caution">
    <text evidence="2">The sequence shown here is derived from an EMBL/GenBank/DDBJ whole genome shotgun (WGS) entry which is preliminary data.</text>
</comment>
<keyword evidence="3" id="KW-1185">Reference proteome</keyword>
<evidence type="ECO:0000313" key="2">
    <source>
        <dbReference type="EMBL" id="GBN29723.1"/>
    </source>
</evidence>
<dbReference type="Proteomes" id="UP000499080">
    <property type="component" value="Unassembled WGS sequence"/>
</dbReference>
<feature type="compositionally biased region" description="Basic and acidic residues" evidence="1">
    <location>
        <begin position="41"/>
        <end position="64"/>
    </location>
</feature>
<feature type="compositionally biased region" description="Basic residues" evidence="1">
    <location>
        <begin position="70"/>
        <end position="82"/>
    </location>
</feature>
<feature type="region of interest" description="Disordered" evidence="1">
    <location>
        <begin position="41"/>
        <end position="82"/>
    </location>
</feature>
<dbReference type="EMBL" id="BGPR01007812">
    <property type="protein sequence ID" value="GBN29723.1"/>
    <property type="molecule type" value="Genomic_DNA"/>
</dbReference>
<name>A0A4Y2MSS0_ARAVE</name>
<gene>
    <name evidence="2" type="ORF">AVEN_94111_1</name>
</gene>
<organism evidence="2 3">
    <name type="scientific">Araneus ventricosus</name>
    <name type="common">Orbweaver spider</name>
    <name type="synonym">Epeira ventricosa</name>
    <dbReference type="NCBI Taxonomy" id="182803"/>
    <lineage>
        <taxon>Eukaryota</taxon>
        <taxon>Metazoa</taxon>
        <taxon>Ecdysozoa</taxon>
        <taxon>Arthropoda</taxon>
        <taxon>Chelicerata</taxon>
        <taxon>Arachnida</taxon>
        <taxon>Araneae</taxon>
        <taxon>Araneomorphae</taxon>
        <taxon>Entelegynae</taxon>
        <taxon>Araneoidea</taxon>
        <taxon>Araneidae</taxon>
        <taxon>Araneus</taxon>
    </lineage>
</organism>
<evidence type="ECO:0000256" key="1">
    <source>
        <dbReference type="SAM" id="MobiDB-lite"/>
    </source>
</evidence>
<accession>A0A4Y2MSS0</accession>
<reference evidence="2 3" key="1">
    <citation type="journal article" date="2019" name="Sci. Rep.">
        <title>Orb-weaving spider Araneus ventricosus genome elucidates the spidroin gene catalogue.</title>
        <authorList>
            <person name="Kono N."/>
            <person name="Nakamura H."/>
            <person name="Ohtoshi R."/>
            <person name="Moran D.A.P."/>
            <person name="Shinohara A."/>
            <person name="Yoshida Y."/>
            <person name="Fujiwara M."/>
            <person name="Mori M."/>
            <person name="Tomita M."/>
            <person name="Arakawa K."/>
        </authorList>
    </citation>
    <scope>NUCLEOTIDE SEQUENCE [LARGE SCALE GENOMIC DNA]</scope>
</reference>
<proteinExistence type="predicted"/>
<sequence>MPGGPRLSEVGVRPEVLALSLSFILFYTTATRLPERVSDLKSRLGENQDSIPREERRAPGHPRAELIYPRKAHKHRQNMGGI</sequence>
<dbReference type="AlphaFoldDB" id="A0A4Y2MSS0"/>
<evidence type="ECO:0000313" key="3">
    <source>
        <dbReference type="Proteomes" id="UP000499080"/>
    </source>
</evidence>
<protein>
    <submittedName>
        <fullName evidence="2">Uncharacterized protein</fullName>
    </submittedName>
</protein>